<evidence type="ECO:0000313" key="2">
    <source>
        <dbReference type="Proteomes" id="UP001317705"/>
    </source>
</evidence>
<dbReference type="EMBL" id="AP027151">
    <property type="protein sequence ID" value="BDV44598.1"/>
    <property type="molecule type" value="Genomic_DNA"/>
</dbReference>
<proteinExistence type="predicted"/>
<name>A0ABM8EQ54_9BACT</name>
<organism evidence="1 2">
    <name type="scientific">Geotalea uraniireducens</name>
    <dbReference type="NCBI Taxonomy" id="351604"/>
    <lineage>
        <taxon>Bacteria</taxon>
        <taxon>Pseudomonadati</taxon>
        <taxon>Thermodesulfobacteriota</taxon>
        <taxon>Desulfuromonadia</taxon>
        <taxon>Geobacterales</taxon>
        <taxon>Geobacteraceae</taxon>
        <taxon>Geotalea</taxon>
    </lineage>
</organism>
<reference evidence="1 2" key="1">
    <citation type="submission" date="2022-12" db="EMBL/GenBank/DDBJ databases">
        <title>Polyphasic characterization of Geotalea uranireducens NIT-SL11 newly isolated from a complex of sewage sludge and microbially reduced graphene oxide.</title>
        <authorList>
            <person name="Xie L."/>
            <person name="Yoshida N."/>
            <person name="Meng L."/>
        </authorList>
    </citation>
    <scope>NUCLEOTIDE SEQUENCE [LARGE SCALE GENOMIC DNA]</scope>
    <source>
        <strain evidence="1 2">NIT-SL11</strain>
    </source>
</reference>
<sequence>MGCEGGEQHRLHMCSLSAAGDMATIRKLQTKPTVECGNCGAKANDPANVCDPVELPDIAWLGDGADVKLEREK</sequence>
<keyword evidence="2" id="KW-1185">Reference proteome</keyword>
<evidence type="ECO:0000313" key="1">
    <source>
        <dbReference type="EMBL" id="BDV44598.1"/>
    </source>
</evidence>
<accession>A0ABM8EQ54</accession>
<protein>
    <submittedName>
        <fullName evidence="1">Uncharacterized protein</fullName>
    </submittedName>
</protein>
<dbReference type="Proteomes" id="UP001317705">
    <property type="component" value="Chromosome"/>
</dbReference>
<gene>
    <name evidence="1" type="ORF">GURASL_35210</name>
</gene>